<proteinExistence type="predicted"/>
<dbReference type="InterPro" id="IPR015017">
    <property type="entry name" value="DUF1904"/>
</dbReference>
<accession>A0ABX0JJ33</accession>
<dbReference type="SUPFAM" id="SSF55331">
    <property type="entry name" value="Tautomerase/MIF"/>
    <property type="match status" value="1"/>
</dbReference>
<dbReference type="InterPro" id="IPR014347">
    <property type="entry name" value="Tautomerase/MIF_sf"/>
</dbReference>
<evidence type="ECO:0000313" key="1">
    <source>
        <dbReference type="EMBL" id="NHN34494.1"/>
    </source>
</evidence>
<protein>
    <submittedName>
        <fullName evidence="1">DUF1904 family protein</fullName>
    </submittedName>
</protein>
<dbReference type="Proteomes" id="UP001165962">
    <property type="component" value="Unassembled WGS sequence"/>
</dbReference>
<reference evidence="1" key="1">
    <citation type="submission" date="2020-03" db="EMBL/GenBank/DDBJ databases">
        <title>Draft sequencing of Paenibacilllus sp. S3N08.</title>
        <authorList>
            <person name="Kim D.-U."/>
        </authorList>
    </citation>
    <scope>NUCLEOTIDE SEQUENCE</scope>
    <source>
        <strain evidence="1">S3N08</strain>
    </source>
</reference>
<dbReference type="Pfam" id="PF08921">
    <property type="entry name" value="DUF1904"/>
    <property type="match status" value="1"/>
</dbReference>
<sequence>MPQLTIRGIPAERIREVSQPMLEELAAICECGTDNFMIDCMETTSVFAGQRVDTYPFIEISWFERGTETRDRFAFALTKHIHAIGIEEVELAFKIYSEDAYYINGKRFNLL</sequence>
<gene>
    <name evidence="1" type="ORF">G9U52_32390</name>
</gene>
<dbReference type="EMBL" id="JAAOIW010000019">
    <property type="protein sequence ID" value="NHN34494.1"/>
    <property type="molecule type" value="Genomic_DNA"/>
</dbReference>
<comment type="caution">
    <text evidence="1">The sequence shown here is derived from an EMBL/GenBank/DDBJ whole genome shotgun (WGS) entry which is preliminary data.</text>
</comment>
<name>A0ABX0JJ33_9BACL</name>
<keyword evidence="2" id="KW-1185">Reference proteome</keyword>
<dbReference type="Gene3D" id="3.30.429.10">
    <property type="entry name" value="Macrophage Migration Inhibitory Factor"/>
    <property type="match status" value="1"/>
</dbReference>
<organism evidence="1 2">
    <name type="scientific">Paenibacillus agricola</name>
    <dbReference type="NCBI Taxonomy" id="2716264"/>
    <lineage>
        <taxon>Bacteria</taxon>
        <taxon>Bacillati</taxon>
        <taxon>Bacillota</taxon>
        <taxon>Bacilli</taxon>
        <taxon>Bacillales</taxon>
        <taxon>Paenibacillaceae</taxon>
        <taxon>Paenibacillus</taxon>
    </lineage>
</organism>
<evidence type="ECO:0000313" key="2">
    <source>
        <dbReference type="Proteomes" id="UP001165962"/>
    </source>
</evidence>